<evidence type="ECO:0000256" key="6">
    <source>
        <dbReference type="ARBA" id="ARBA00023242"/>
    </source>
</evidence>
<evidence type="ECO:0000313" key="10">
    <source>
        <dbReference type="EMBL" id="KAE9461217.1"/>
    </source>
</evidence>
<evidence type="ECO:0000256" key="7">
    <source>
        <dbReference type="ARBA" id="ARBA00023294"/>
    </source>
</evidence>
<proteinExistence type="inferred from homology"/>
<dbReference type="Pfam" id="PF06507">
    <property type="entry name" value="ARF_AD"/>
    <property type="match status" value="1"/>
</dbReference>
<evidence type="ECO:0000256" key="1">
    <source>
        <dbReference type="ARBA" id="ARBA00004123"/>
    </source>
</evidence>
<dbReference type="SUPFAM" id="SSF101936">
    <property type="entry name" value="DNA-binding pseudobarrel domain"/>
    <property type="match status" value="1"/>
</dbReference>
<dbReference type="FunFam" id="2.30.30.1040:FF:000001">
    <property type="entry name" value="Auxin response factor"/>
    <property type="match status" value="1"/>
</dbReference>
<evidence type="ECO:0000256" key="4">
    <source>
        <dbReference type="ARBA" id="ARBA00023125"/>
    </source>
</evidence>
<dbReference type="EMBL" id="QEFC01000980">
    <property type="protein sequence ID" value="KAE9461217.1"/>
    <property type="molecule type" value="Genomic_DNA"/>
</dbReference>
<dbReference type="GO" id="GO:0005634">
    <property type="term" value="C:nucleus"/>
    <property type="evidence" value="ECO:0007669"/>
    <property type="project" value="UniProtKB-SubCell"/>
</dbReference>
<protein>
    <recommendedName>
        <fullName evidence="9">PB1 domain-containing protein</fullName>
    </recommendedName>
</protein>
<dbReference type="GO" id="GO:0006355">
    <property type="term" value="P:regulation of DNA-templated transcription"/>
    <property type="evidence" value="ECO:0007669"/>
    <property type="project" value="InterPro"/>
</dbReference>
<dbReference type="CDD" id="cd10017">
    <property type="entry name" value="B3_DNA"/>
    <property type="match status" value="1"/>
</dbReference>
<dbReference type="Proteomes" id="UP000428333">
    <property type="component" value="Linkage Group LG04"/>
</dbReference>
<keyword evidence="11" id="KW-1185">Reference proteome</keyword>
<gene>
    <name evidence="10" type="ORF">C3L33_06878</name>
</gene>
<comment type="similarity">
    <text evidence="2">Belongs to the ARF family.</text>
</comment>
<organism evidence="10 11">
    <name type="scientific">Rhododendron williamsianum</name>
    <dbReference type="NCBI Taxonomy" id="262921"/>
    <lineage>
        <taxon>Eukaryota</taxon>
        <taxon>Viridiplantae</taxon>
        <taxon>Streptophyta</taxon>
        <taxon>Embryophyta</taxon>
        <taxon>Tracheophyta</taxon>
        <taxon>Spermatophyta</taxon>
        <taxon>Magnoliopsida</taxon>
        <taxon>eudicotyledons</taxon>
        <taxon>Gunneridae</taxon>
        <taxon>Pentapetalae</taxon>
        <taxon>asterids</taxon>
        <taxon>Ericales</taxon>
        <taxon>Ericaceae</taxon>
        <taxon>Ericoideae</taxon>
        <taxon>Rhodoreae</taxon>
        <taxon>Rhododendron</taxon>
    </lineage>
</organism>
<evidence type="ECO:0000256" key="2">
    <source>
        <dbReference type="ARBA" id="ARBA00007853"/>
    </source>
</evidence>
<keyword evidence="4" id="KW-0238">DNA-binding</keyword>
<dbReference type="AlphaFoldDB" id="A0A6A4M359"/>
<comment type="caution">
    <text evidence="10">The sequence shown here is derived from an EMBL/GenBank/DDBJ whole genome shotgun (WGS) entry which is preliminary data.</text>
</comment>
<reference evidence="10 11" key="1">
    <citation type="journal article" date="2019" name="Genome Biol. Evol.">
        <title>The Rhododendron genome and chromosomal organization provide insight into shared whole-genome duplications across the heath family (Ericaceae).</title>
        <authorList>
            <person name="Soza V.L."/>
            <person name="Lindsley D."/>
            <person name="Waalkes A."/>
            <person name="Ramage E."/>
            <person name="Patwardhan R.P."/>
            <person name="Burton J.N."/>
            <person name="Adey A."/>
            <person name="Kumar A."/>
            <person name="Qiu R."/>
            <person name="Shendure J."/>
            <person name="Hall B."/>
        </authorList>
    </citation>
    <scope>NUCLEOTIDE SEQUENCE [LARGE SCALE GENOMIC DNA]</scope>
    <source>
        <strain evidence="10">RSF 1966-606</strain>
    </source>
</reference>
<dbReference type="InterPro" id="IPR053793">
    <property type="entry name" value="PB1-like"/>
</dbReference>
<dbReference type="Gene3D" id="2.40.330.10">
    <property type="entry name" value="DNA-binding pseudobarrel domain"/>
    <property type="match status" value="1"/>
</dbReference>
<evidence type="ECO:0000313" key="11">
    <source>
        <dbReference type="Proteomes" id="UP000428333"/>
    </source>
</evidence>
<dbReference type="PANTHER" id="PTHR31384">
    <property type="entry name" value="AUXIN RESPONSE FACTOR 4-RELATED"/>
    <property type="match status" value="1"/>
</dbReference>
<dbReference type="InterPro" id="IPR010525">
    <property type="entry name" value="ARF_dom"/>
</dbReference>
<dbReference type="Gene3D" id="3.10.20.90">
    <property type="entry name" value="Phosphatidylinositol 3-kinase Catalytic Subunit, Chain A, domain 1"/>
    <property type="match status" value="1"/>
</dbReference>
<name>A0A6A4M359_9ERIC</name>
<feature type="region of interest" description="Disordered" evidence="8">
    <location>
        <begin position="1"/>
        <end position="24"/>
    </location>
</feature>
<dbReference type="InterPro" id="IPR044835">
    <property type="entry name" value="ARF_plant"/>
</dbReference>
<dbReference type="Gene3D" id="2.30.30.1040">
    <property type="match status" value="1"/>
</dbReference>
<accession>A0A6A4M359</accession>
<feature type="non-terminal residue" evidence="10">
    <location>
        <position position="1"/>
    </location>
</feature>
<dbReference type="PROSITE" id="PS51745">
    <property type="entry name" value="PB1"/>
    <property type="match status" value="1"/>
</dbReference>
<dbReference type="InterPro" id="IPR003340">
    <property type="entry name" value="B3_DNA-bd"/>
</dbReference>
<keyword evidence="6" id="KW-0539">Nucleus</keyword>
<dbReference type="PANTHER" id="PTHR31384:SF102">
    <property type="entry name" value="AUXIN RESPONSE FACTOR 4"/>
    <property type="match status" value="1"/>
</dbReference>
<evidence type="ECO:0000256" key="5">
    <source>
        <dbReference type="ARBA" id="ARBA00023163"/>
    </source>
</evidence>
<dbReference type="GO" id="GO:0009734">
    <property type="term" value="P:auxin-activated signaling pathway"/>
    <property type="evidence" value="ECO:0007669"/>
    <property type="project" value="UniProtKB-KW"/>
</dbReference>
<dbReference type="OrthoDB" id="1865909at2759"/>
<evidence type="ECO:0000259" key="9">
    <source>
        <dbReference type="PROSITE" id="PS51745"/>
    </source>
</evidence>
<evidence type="ECO:0000256" key="8">
    <source>
        <dbReference type="SAM" id="MobiDB-lite"/>
    </source>
</evidence>
<keyword evidence="7" id="KW-0927">Auxin signaling pathway</keyword>
<dbReference type="InterPro" id="IPR015300">
    <property type="entry name" value="DNA-bd_pseudobarrel_sf"/>
</dbReference>
<keyword evidence="5" id="KW-0804">Transcription</keyword>
<comment type="subcellular location">
    <subcellularLocation>
        <location evidence="1">Nucleus</location>
    </subcellularLocation>
</comment>
<dbReference type="SUPFAM" id="SSF54277">
    <property type="entry name" value="CAD &amp; PB1 domains"/>
    <property type="match status" value="1"/>
</dbReference>
<dbReference type="GO" id="GO:0003677">
    <property type="term" value="F:DNA binding"/>
    <property type="evidence" value="ECO:0007669"/>
    <property type="project" value="UniProtKB-KW"/>
</dbReference>
<evidence type="ECO:0000256" key="3">
    <source>
        <dbReference type="ARBA" id="ARBA00023015"/>
    </source>
</evidence>
<feature type="domain" description="PB1" evidence="9">
    <location>
        <begin position="603"/>
        <end position="687"/>
    </location>
</feature>
<dbReference type="FunFam" id="3.10.20.90:FF:000047">
    <property type="entry name" value="Auxin response factor"/>
    <property type="match status" value="1"/>
</dbReference>
<keyword evidence="3" id="KW-0805">Transcription regulation</keyword>
<sequence>MEIDLNHVVSSEVEKNGGGGGGGGGNGGCLSSSNSSCSSNSSTSPASSSIYKELWYACAGPLTSLPKKGNVVVYFPQGHLEQSASHSPFPPMEVTNFDLHPQILCKANKDNDEVYTKLALLPLLEFEVINLKGKEHEELGLDEGGVTPNKTPHMFCKTLTASDTSTHGGFSVPRRAAEDCFPPLDYKQQRPSQELVARDLHGVEWKGESGELRLGIRRAVRPRNGLPDSILANQNYRNILSIVANAVSTKSSFHVSYSPRASHADFVVPYQKYITSVTNQIPIGTRFKTKFDVDDSSERRCSGVVTGIRALDPYRWPNSKWRCLTVRWDEDGSSDHHEQVSPWEIDPSVSLPPLSIQSSPRLKKLRTPPNNPISGGGGFLDFEESVRSSKVLQGQENAGLLSPLYGGCDKVNRPPDFEMQSIALQNLASNGKQKASFTGFLESSRFPKVLQGQEICSLRSLTGNSDFNIGAWPRPELGCNFANMYQRAKPNFYPLASEGVRNVYFPYDDVHKTGQDPVMLSHIKNFPSVNAPFNGSSILREEVRPNIPNEVLQGKIGGPPISKANSKNANDEISNGTMAGFKLFGFTLSGETPMTNSQSSNKRSCTKVHKQGSLVGRAIDLSRLNSYNELLIELERLFGMEGLLRDPDEGWRILYTDSENDMMVVGDDPWHEFCDVVSKIHIYTQEEVEKMTMGMISDDTQSCLEEAVPTVMDVSKSSSVGQPDSPTTLARM</sequence>